<dbReference type="InterPro" id="IPR001478">
    <property type="entry name" value="PDZ"/>
</dbReference>
<evidence type="ECO:0000313" key="4">
    <source>
        <dbReference type="WBParaSite" id="jg17212"/>
    </source>
</evidence>
<dbReference type="WBParaSite" id="jg17212">
    <property type="protein sequence ID" value="jg17212"/>
    <property type="gene ID" value="jg17212"/>
</dbReference>
<protein>
    <submittedName>
        <fullName evidence="4">PDZ domain-containing protein</fullName>
    </submittedName>
</protein>
<accession>A0A915D9C5</accession>
<organism evidence="3 4">
    <name type="scientific">Ditylenchus dipsaci</name>
    <dbReference type="NCBI Taxonomy" id="166011"/>
    <lineage>
        <taxon>Eukaryota</taxon>
        <taxon>Metazoa</taxon>
        <taxon>Ecdysozoa</taxon>
        <taxon>Nematoda</taxon>
        <taxon>Chromadorea</taxon>
        <taxon>Rhabditida</taxon>
        <taxon>Tylenchina</taxon>
        <taxon>Tylenchomorpha</taxon>
        <taxon>Sphaerularioidea</taxon>
        <taxon>Anguinidae</taxon>
        <taxon>Anguininae</taxon>
        <taxon>Ditylenchus</taxon>
    </lineage>
</organism>
<dbReference type="SUPFAM" id="SSF50156">
    <property type="entry name" value="PDZ domain-like"/>
    <property type="match status" value="2"/>
</dbReference>
<proteinExistence type="predicted"/>
<feature type="region of interest" description="Disordered" evidence="1">
    <location>
        <begin position="191"/>
        <end position="228"/>
    </location>
</feature>
<keyword evidence="3" id="KW-1185">Reference proteome</keyword>
<feature type="domain" description="PDZ" evidence="2">
    <location>
        <begin position="53"/>
        <end position="124"/>
    </location>
</feature>
<dbReference type="InterPro" id="IPR036034">
    <property type="entry name" value="PDZ_sf"/>
</dbReference>
<name>A0A915D9C5_9BILA</name>
<sequence>MNLTSEVLTIILRKDDENSLRQDSSVTASPNSDDIAEPKTIKDVAQHLASAFVVGGTDSPRGSMGIFVKTIFPHGLAASSGLLKKGDEILSVNGEAVCGLSHAQALQLFKQTSKSGVTLSIRRHCSAGVNKSEYRGGNQPSGVEQKEKLSAVGRRRSQVLRSRSSLSSRNSVAASTTRKIRALNSTPLLNKGALEANKKKGKGKLNTSTTITSSDASRKPQQPSHKNSNILLRTKRSLGKRILGPSSVKMVKAKIVIKRASFAEKLGLGIAIENDDATNKVYSVRVEQVDVGSAADLSGLEVGDRILRIDGVDLHRCSRDDCLGLFQVYANYY</sequence>
<dbReference type="Pfam" id="PF00595">
    <property type="entry name" value="PDZ"/>
    <property type="match status" value="2"/>
</dbReference>
<dbReference type="PANTHER" id="PTHR11324">
    <property type="entry name" value="IL16-RELATED"/>
    <property type="match status" value="1"/>
</dbReference>
<dbReference type="PANTHER" id="PTHR11324:SF16">
    <property type="entry name" value="PDZ DOMAIN-CONTAINING PROTEIN 2"/>
    <property type="match status" value="1"/>
</dbReference>
<evidence type="ECO:0000256" key="1">
    <source>
        <dbReference type="SAM" id="MobiDB-lite"/>
    </source>
</evidence>
<dbReference type="PROSITE" id="PS50106">
    <property type="entry name" value="PDZ"/>
    <property type="match status" value="2"/>
</dbReference>
<feature type="region of interest" description="Disordered" evidence="1">
    <location>
        <begin position="130"/>
        <end position="179"/>
    </location>
</feature>
<evidence type="ECO:0000259" key="2">
    <source>
        <dbReference type="PROSITE" id="PS50106"/>
    </source>
</evidence>
<feature type="compositionally biased region" description="Polar residues" evidence="1">
    <location>
        <begin position="205"/>
        <end position="228"/>
    </location>
</feature>
<feature type="domain" description="PDZ" evidence="2">
    <location>
        <begin position="254"/>
        <end position="327"/>
    </location>
</feature>
<evidence type="ECO:0000313" key="3">
    <source>
        <dbReference type="Proteomes" id="UP000887574"/>
    </source>
</evidence>
<dbReference type="SMART" id="SM00228">
    <property type="entry name" value="PDZ"/>
    <property type="match status" value="2"/>
</dbReference>
<feature type="compositionally biased region" description="Low complexity" evidence="1">
    <location>
        <begin position="159"/>
        <end position="175"/>
    </location>
</feature>
<dbReference type="Proteomes" id="UP000887574">
    <property type="component" value="Unplaced"/>
</dbReference>
<reference evidence="4" key="1">
    <citation type="submission" date="2022-11" db="UniProtKB">
        <authorList>
            <consortium name="WormBaseParasite"/>
        </authorList>
    </citation>
    <scope>IDENTIFICATION</scope>
</reference>
<dbReference type="AlphaFoldDB" id="A0A915D9C5"/>
<dbReference type="Gene3D" id="2.30.42.10">
    <property type="match status" value="2"/>
</dbReference>